<dbReference type="Gene3D" id="3.40.50.720">
    <property type="entry name" value="NAD(P)-binding Rossmann-like Domain"/>
    <property type="match status" value="1"/>
</dbReference>
<dbReference type="RefSeq" id="WP_045030579.1">
    <property type="nucleotide sequence ID" value="NZ_JRHC01000003.1"/>
</dbReference>
<dbReference type="GO" id="GO:0016020">
    <property type="term" value="C:membrane"/>
    <property type="evidence" value="ECO:0007669"/>
    <property type="project" value="TreeGrafter"/>
</dbReference>
<comment type="similarity">
    <text evidence="1 3">Belongs to the short-chain dehydrogenases/reductases (SDR) family.</text>
</comment>
<dbReference type="PRINTS" id="PR00080">
    <property type="entry name" value="SDRFAMILY"/>
</dbReference>
<dbReference type="STRING" id="1544798.LH29_13885"/>
<dbReference type="SUPFAM" id="SSF51735">
    <property type="entry name" value="NAD(P)-binding Rossmann-fold domains"/>
    <property type="match status" value="1"/>
</dbReference>
<name>A0A0D8J8V8_9BACT</name>
<dbReference type="AlphaFoldDB" id="A0A0D8J8V8"/>
<dbReference type="PIRSF" id="PIRSF000126">
    <property type="entry name" value="11-beta-HSD1"/>
    <property type="match status" value="1"/>
</dbReference>
<dbReference type="InterPro" id="IPR036291">
    <property type="entry name" value="NAD(P)-bd_dom_sf"/>
</dbReference>
<gene>
    <name evidence="5" type="ORF">LH29_13885</name>
</gene>
<evidence type="ECO:0000313" key="6">
    <source>
        <dbReference type="Proteomes" id="UP000032544"/>
    </source>
</evidence>
<evidence type="ECO:0000259" key="4">
    <source>
        <dbReference type="SMART" id="SM00822"/>
    </source>
</evidence>
<evidence type="ECO:0000256" key="3">
    <source>
        <dbReference type="RuleBase" id="RU000363"/>
    </source>
</evidence>
<dbReference type="OrthoDB" id="9808814at2"/>
<dbReference type="EMBL" id="JRHC01000003">
    <property type="protein sequence ID" value="KJF43327.1"/>
    <property type="molecule type" value="Genomic_DNA"/>
</dbReference>
<comment type="caution">
    <text evidence="5">The sequence shown here is derived from an EMBL/GenBank/DDBJ whole genome shotgun (WGS) entry which is preliminary data.</text>
</comment>
<dbReference type="Proteomes" id="UP000032544">
    <property type="component" value="Unassembled WGS sequence"/>
</dbReference>
<dbReference type="InterPro" id="IPR020904">
    <property type="entry name" value="Sc_DH/Rdtase_CS"/>
</dbReference>
<dbReference type="InterPro" id="IPR057326">
    <property type="entry name" value="KR_dom"/>
</dbReference>
<evidence type="ECO:0000256" key="2">
    <source>
        <dbReference type="ARBA" id="ARBA00023002"/>
    </source>
</evidence>
<dbReference type="PANTHER" id="PTHR44196:SF1">
    <property type="entry name" value="DEHYDROGENASE_REDUCTASE SDR FAMILY MEMBER 7B"/>
    <property type="match status" value="1"/>
</dbReference>
<dbReference type="GO" id="GO:0016491">
    <property type="term" value="F:oxidoreductase activity"/>
    <property type="evidence" value="ECO:0007669"/>
    <property type="project" value="UniProtKB-KW"/>
</dbReference>
<evidence type="ECO:0000313" key="5">
    <source>
        <dbReference type="EMBL" id="KJF43327.1"/>
    </source>
</evidence>
<reference evidence="5 6" key="1">
    <citation type="submission" date="2014-09" db="EMBL/GenBank/DDBJ databases">
        <title>Draft Genome Sequence of Draconibacterium sp. JN14CK-3.</title>
        <authorList>
            <person name="Dong C."/>
            <person name="Lai Q."/>
            <person name="Shao Z."/>
        </authorList>
    </citation>
    <scope>NUCLEOTIDE SEQUENCE [LARGE SCALE GENOMIC DNA]</scope>
    <source>
        <strain evidence="5 6">JN14CK-3</strain>
    </source>
</reference>
<dbReference type="PANTHER" id="PTHR44196">
    <property type="entry name" value="DEHYDROGENASE/REDUCTASE SDR FAMILY MEMBER 7B"/>
    <property type="match status" value="1"/>
</dbReference>
<sequence length="267" mass="29731">MFELKNKRIIISGASSGIGKQLCFELAKYNPRLILMARNLEALEQVRNEVVSANPQLSEPVIISCDISSEKAVKNAIKQLSPEKQAIDILINNAGIGVYGPIKNTTPQDFKQILDINFMGAVNLTYHTLPYFPENSRGMIVFVSSIAALYGMPCYAAYSASKAALRSFSQTLRAELYNSKISVLHVAPDYTQTRFFRNEKFLPGARLYRDKLAKAEDVAHQIVQQMKRNKPEAALSLRGKLIGKVAALSPGFVRAYFRKRAGKLLKT</sequence>
<protein>
    <recommendedName>
        <fullName evidence="4">Ketoreductase domain-containing protein</fullName>
    </recommendedName>
</protein>
<dbReference type="PROSITE" id="PS00061">
    <property type="entry name" value="ADH_SHORT"/>
    <property type="match status" value="1"/>
</dbReference>
<keyword evidence="6" id="KW-1185">Reference proteome</keyword>
<dbReference type="PRINTS" id="PR00081">
    <property type="entry name" value="GDHRDH"/>
</dbReference>
<keyword evidence="2" id="KW-0560">Oxidoreductase</keyword>
<accession>A0A0D8J8V8</accession>
<dbReference type="SMART" id="SM00822">
    <property type="entry name" value="PKS_KR"/>
    <property type="match status" value="1"/>
</dbReference>
<dbReference type="InterPro" id="IPR002347">
    <property type="entry name" value="SDR_fam"/>
</dbReference>
<organism evidence="5 6">
    <name type="scientific">Draconibacterium sediminis</name>
    <dbReference type="NCBI Taxonomy" id="1544798"/>
    <lineage>
        <taxon>Bacteria</taxon>
        <taxon>Pseudomonadati</taxon>
        <taxon>Bacteroidota</taxon>
        <taxon>Bacteroidia</taxon>
        <taxon>Marinilabiliales</taxon>
        <taxon>Prolixibacteraceae</taxon>
        <taxon>Draconibacterium</taxon>
    </lineage>
</organism>
<proteinExistence type="inferred from homology"/>
<evidence type="ECO:0000256" key="1">
    <source>
        <dbReference type="ARBA" id="ARBA00006484"/>
    </source>
</evidence>
<feature type="domain" description="Ketoreductase" evidence="4">
    <location>
        <begin position="7"/>
        <end position="190"/>
    </location>
</feature>
<dbReference type="Pfam" id="PF00106">
    <property type="entry name" value="adh_short"/>
    <property type="match status" value="1"/>
</dbReference>